<keyword evidence="1" id="KW-1133">Transmembrane helix</keyword>
<keyword evidence="1" id="KW-0472">Membrane</keyword>
<proteinExistence type="predicted"/>
<dbReference type="AlphaFoldDB" id="A0A7Y0EDC8"/>
<dbReference type="Proteomes" id="UP000537131">
    <property type="component" value="Unassembled WGS sequence"/>
</dbReference>
<evidence type="ECO:0000313" key="2">
    <source>
        <dbReference type="EMBL" id="NMM61333.1"/>
    </source>
</evidence>
<sequence length="127" mass="14211">MKKGDKIAAILIVTLIIISVISVFLYKQHIKGSHRIATIKQNGKIIKTIDLNAIKENQEIKITYDGNHYNIVEIVSDKIRIKDADCPDKICVKNGWISEPGQSSVCLPHKLIISIQGKNSKFDQITS</sequence>
<dbReference type="Gene3D" id="2.60.320.10">
    <property type="entry name" value="N-utilization substance G protein NusG, insert domain"/>
    <property type="match status" value="1"/>
</dbReference>
<keyword evidence="1" id="KW-0812">Transmembrane</keyword>
<comment type="caution">
    <text evidence="2">The sequence shown here is derived from an EMBL/GenBank/DDBJ whole genome shotgun (WGS) entry which is preliminary data.</text>
</comment>
<evidence type="ECO:0000256" key="1">
    <source>
        <dbReference type="SAM" id="Phobius"/>
    </source>
</evidence>
<dbReference type="Pfam" id="PF07009">
    <property type="entry name" value="NusG_II"/>
    <property type="match status" value="1"/>
</dbReference>
<gene>
    <name evidence="2" type="ORF">HBE96_01190</name>
</gene>
<protein>
    <submittedName>
        <fullName evidence="2">NusG domain II-containing protein</fullName>
    </submittedName>
</protein>
<reference evidence="2 3" key="1">
    <citation type="submission" date="2020-04" db="EMBL/GenBank/DDBJ databases">
        <authorList>
            <person name="Doyle D.A."/>
        </authorList>
    </citation>
    <scope>NUCLEOTIDE SEQUENCE [LARGE SCALE GENOMIC DNA]</scope>
    <source>
        <strain evidence="2 3">P21</strain>
    </source>
</reference>
<reference evidence="2 3" key="2">
    <citation type="submission" date="2020-06" db="EMBL/GenBank/DDBJ databases">
        <title>Complete Genome Sequence of Clostridium muelleri sp. nov. P21T, an Acid-Alcohol Producing Acetogen Isolated from Old Hay.</title>
        <authorList>
            <person name="Duncan K.E."/>
            <person name="Tanner R.S."/>
        </authorList>
    </citation>
    <scope>NUCLEOTIDE SEQUENCE [LARGE SCALE GENOMIC DNA]</scope>
    <source>
        <strain evidence="2 3">P21</strain>
    </source>
</reference>
<evidence type="ECO:0000313" key="3">
    <source>
        <dbReference type="Proteomes" id="UP000537131"/>
    </source>
</evidence>
<dbReference type="EMBL" id="JABBNI010000004">
    <property type="protein sequence ID" value="NMM61333.1"/>
    <property type="molecule type" value="Genomic_DNA"/>
</dbReference>
<organism evidence="2 3">
    <name type="scientific">Clostridium muellerianum</name>
    <dbReference type="NCBI Taxonomy" id="2716538"/>
    <lineage>
        <taxon>Bacteria</taxon>
        <taxon>Bacillati</taxon>
        <taxon>Bacillota</taxon>
        <taxon>Clostridia</taxon>
        <taxon>Eubacteriales</taxon>
        <taxon>Clostridiaceae</taxon>
        <taxon>Clostridium</taxon>
    </lineage>
</organism>
<dbReference type="CDD" id="cd09911">
    <property type="entry name" value="Lin0431_like"/>
    <property type="match status" value="1"/>
</dbReference>
<accession>A0A7Y0EDC8</accession>
<keyword evidence="3" id="KW-1185">Reference proteome</keyword>
<feature type="transmembrane region" description="Helical" evidence="1">
    <location>
        <begin position="6"/>
        <end position="26"/>
    </location>
</feature>
<dbReference type="RefSeq" id="WP_169295942.1">
    <property type="nucleotide sequence ID" value="NZ_JABBNI010000004.1"/>
</dbReference>
<name>A0A7Y0EDC8_9CLOT</name>
<dbReference type="InterPro" id="IPR038690">
    <property type="entry name" value="NusG_2_sf"/>
</dbReference>